<dbReference type="PANTHER" id="PTHR15922:SF2">
    <property type="entry name" value="NBAS SUBUNIT OF NRZ TETHERING COMPLEX"/>
    <property type="match status" value="1"/>
</dbReference>
<dbReference type="GO" id="GO:0000149">
    <property type="term" value="F:SNARE binding"/>
    <property type="evidence" value="ECO:0007669"/>
    <property type="project" value="TreeGrafter"/>
</dbReference>
<accession>A0A0N4YQH8</accession>
<dbReference type="WBParaSite" id="NBR_0001950001-mRNA-1">
    <property type="protein sequence ID" value="NBR_0001950001-mRNA-1"/>
    <property type="gene ID" value="NBR_0001950001"/>
</dbReference>
<evidence type="ECO:0000313" key="1">
    <source>
        <dbReference type="WBParaSite" id="NBR_0001950001-mRNA-1"/>
    </source>
</evidence>
<reference evidence="1" key="1">
    <citation type="submission" date="2017-02" db="UniProtKB">
        <authorList>
            <consortium name="WormBaseParasite"/>
        </authorList>
    </citation>
    <scope>IDENTIFICATION</scope>
</reference>
<dbReference type="OMA" id="RTREMII"/>
<dbReference type="GO" id="GO:0006890">
    <property type="term" value="P:retrograde vesicle-mediated transport, Golgi to endoplasmic reticulum"/>
    <property type="evidence" value="ECO:0007669"/>
    <property type="project" value="TreeGrafter"/>
</dbReference>
<dbReference type="AlphaFoldDB" id="A0A0N4YQH8"/>
<sequence>LPVDEIVRHILEILSLFEWKTKGSPTPVEDFKSAVSSFLLATCESSVDVLKAVQKRRNELLDKDTVIKCLCNLELTGDSLLRAVLTVGSCPELVSALGLFHSRGVKPTFKQLWDSTTDSDAARRLLIRTARCGQASTVEEWKALLDEVLELTLSVYADVIKPEESMDIVIREMLSDPNIPHERSVLQLFLTLDKNSSKENNHNRLSLEKSAELLIGKSEELMQEASAPSDPILRESRSLAEAAREIAPKMAAQQIKLLDIVDLSCELGSTALPVAIKFAEPYPFLEEIVKLDGNYKQMAALLTNVSAPIALCTALTEEDCCDRERFIEDPEYRKETIIGLAMTEDDVMYADALQLAQDFKMNDWPVHFSSLENALTSLSVQEAKTILKSRGHLARLRSDLDRLHSQLRTLVGPLMTSNEQFVAYCTLFADGQPERAALPVIKRILEKKRDTKAVRLFKDKDYLKNIIISMPDRVILSLVEGLLSIPVGSEACESAARVLLDGTDIRPAANPAVIFALLGNDEANFVDLVANKSVSDEIEYLERAVLILEATPNVNVRLLEVVRVKQVIDNLNRQTISFCPVASRTSREALNAANTY</sequence>
<proteinExistence type="predicted"/>
<name>A0A0N4YQH8_NIPBR</name>
<organism evidence="1">
    <name type="scientific">Nippostrongylus brasiliensis</name>
    <name type="common">Rat hookworm</name>
    <dbReference type="NCBI Taxonomy" id="27835"/>
    <lineage>
        <taxon>Eukaryota</taxon>
        <taxon>Metazoa</taxon>
        <taxon>Ecdysozoa</taxon>
        <taxon>Nematoda</taxon>
        <taxon>Chromadorea</taxon>
        <taxon>Rhabditida</taxon>
        <taxon>Rhabditina</taxon>
        <taxon>Rhabditomorpha</taxon>
        <taxon>Strongyloidea</taxon>
        <taxon>Heligmosomidae</taxon>
        <taxon>Nippostrongylus</taxon>
    </lineage>
</organism>
<dbReference type="PANTHER" id="PTHR15922">
    <property type="entry name" value="NEUROBLASTOMA-AMPLIFIED SEQUENCE"/>
    <property type="match status" value="1"/>
</dbReference>
<dbReference type="GO" id="GO:0070939">
    <property type="term" value="C:Dsl1/NZR complex"/>
    <property type="evidence" value="ECO:0007669"/>
    <property type="project" value="TreeGrafter"/>
</dbReference>
<protein>
    <submittedName>
        <fullName evidence="1">UNC45-central domain-containing protein</fullName>
    </submittedName>
</protein>